<evidence type="ECO:0000313" key="2">
    <source>
        <dbReference type="Proteomes" id="UP000035720"/>
    </source>
</evidence>
<proteinExistence type="predicted"/>
<name>A0A077MGC0_9MICO</name>
<dbReference type="STRING" id="1193518.BN13_80017"/>
<sequence>MSNLSWRRADLVCELEVLLGAGGSAENVAHRLGIRPATLSRRMYRARRPDLARPFERVANRERRSG</sequence>
<protein>
    <submittedName>
        <fullName evidence="1">Uncharacterized protein</fullName>
    </submittedName>
</protein>
<evidence type="ECO:0000313" key="1">
    <source>
        <dbReference type="EMBL" id="CCI54648.1"/>
    </source>
</evidence>
<dbReference type="Proteomes" id="UP000035720">
    <property type="component" value="Unassembled WGS sequence"/>
</dbReference>
<accession>A0A077MGC0</accession>
<comment type="caution">
    <text evidence="1">The sequence shown here is derived from an EMBL/GenBank/DDBJ whole genome shotgun (WGS) entry which is preliminary data.</text>
</comment>
<organism evidence="1 2">
    <name type="scientific">Nostocoides jenkinsii Ben 74</name>
    <dbReference type="NCBI Taxonomy" id="1193518"/>
    <lineage>
        <taxon>Bacteria</taxon>
        <taxon>Bacillati</taxon>
        <taxon>Actinomycetota</taxon>
        <taxon>Actinomycetes</taxon>
        <taxon>Micrococcales</taxon>
        <taxon>Intrasporangiaceae</taxon>
        <taxon>Nostocoides</taxon>
    </lineage>
</organism>
<dbReference type="AlphaFoldDB" id="A0A077MGC0"/>
<gene>
    <name evidence="1" type="ORF">BN13_80017</name>
</gene>
<reference evidence="1 2" key="1">
    <citation type="journal article" date="2013" name="ISME J.">
        <title>A metabolic model for members of the genus Tetrasphaera involved in enhanced biological phosphorus removal.</title>
        <authorList>
            <person name="Kristiansen R."/>
            <person name="Nguyen H.T.T."/>
            <person name="Saunders A.M."/>
            <person name="Nielsen J.L."/>
            <person name="Wimmer R."/>
            <person name="Le V.Q."/>
            <person name="McIlroy S.J."/>
            <person name="Petrovski S."/>
            <person name="Seviour R.J."/>
            <person name="Calteau A."/>
            <person name="Nielsen K.L."/>
            <person name="Nielsen P.H."/>
        </authorList>
    </citation>
    <scope>NUCLEOTIDE SEQUENCE [LARGE SCALE GENOMIC DNA]</scope>
    <source>
        <strain evidence="1 2">Ben 74</strain>
    </source>
</reference>
<dbReference type="EMBL" id="CAJC01000194">
    <property type="protein sequence ID" value="CCI54648.1"/>
    <property type="molecule type" value="Genomic_DNA"/>
</dbReference>
<keyword evidence="2" id="KW-1185">Reference proteome</keyword>